<feature type="signal peptide" evidence="2">
    <location>
        <begin position="1"/>
        <end position="18"/>
    </location>
</feature>
<evidence type="ECO:0000256" key="2">
    <source>
        <dbReference type="SAM" id="SignalP"/>
    </source>
</evidence>
<organism evidence="3 4">
    <name type="scientific">Spodoptera littoralis</name>
    <name type="common">Egyptian cotton leafworm</name>
    <dbReference type="NCBI Taxonomy" id="7109"/>
    <lineage>
        <taxon>Eukaryota</taxon>
        <taxon>Metazoa</taxon>
        <taxon>Ecdysozoa</taxon>
        <taxon>Arthropoda</taxon>
        <taxon>Hexapoda</taxon>
        <taxon>Insecta</taxon>
        <taxon>Pterygota</taxon>
        <taxon>Neoptera</taxon>
        <taxon>Endopterygota</taxon>
        <taxon>Lepidoptera</taxon>
        <taxon>Glossata</taxon>
        <taxon>Ditrysia</taxon>
        <taxon>Noctuoidea</taxon>
        <taxon>Noctuidae</taxon>
        <taxon>Amphipyrinae</taxon>
        <taxon>Spodoptera</taxon>
    </lineage>
</organism>
<name>A0A9P0I1T1_SPOLI</name>
<protein>
    <submittedName>
        <fullName evidence="3">Uncharacterized protein</fullName>
    </submittedName>
</protein>
<evidence type="ECO:0000313" key="4">
    <source>
        <dbReference type="Proteomes" id="UP001153321"/>
    </source>
</evidence>
<reference evidence="3" key="1">
    <citation type="submission" date="2022-02" db="EMBL/GenBank/DDBJ databases">
        <authorList>
            <person name="King R."/>
        </authorList>
    </citation>
    <scope>NUCLEOTIDE SEQUENCE</scope>
</reference>
<feature type="chain" id="PRO_5040141279" evidence="2">
    <location>
        <begin position="19"/>
        <end position="95"/>
    </location>
</feature>
<accession>A0A9P0I1T1</accession>
<dbReference type="EMBL" id="LR824533">
    <property type="protein sequence ID" value="CAH1639537.1"/>
    <property type="molecule type" value="Genomic_DNA"/>
</dbReference>
<sequence>MSKIILFVALVTLMCVTAQNNNNWAPRAAGGLFNWPLIPNFQDIQKAQQDMMNRQPGPNENYHAASITSSSQNGKVVTSFYENDNGKKKEYTITN</sequence>
<feature type="region of interest" description="Disordered" evidence="1">
    <location>
        <begin position="52"/>
        <end position="71"/>
    </location>
</feature>
<gene>
    <name evidence="3" type="ORF">SPLIT_LOCUS4894</name>
</gene>
<keyword evidence="4" id="KW-1185">Reference proteome</keyword>
<dbReference type="Proteomes" id="UP001153321">
    <property type="component" value="Chromosome 2"/>
</dbReference>
<evidence type="ECO:0000313" key="3">
    <source>
        <dbReference type="EMBL" id="CAH1639537.1"/>
    </source>
</evidence>
<keyword evidence="2" id="KW-0732">Signal</keyword>
<proteinExistence type="predicted"/>
<evidence type="ECO:0000256" key="1">
    <source>
        <dbReference type="SAM" id="MobiDB-lite"/>
    </source>
</evidence>
<dbReference type="AlphaFoldDB" id="A0A9P0I1T1"/>